<sequence>MMKSIKNWVLILVGCLGVQAASAQMRSPLSVNIDYSIAQPLGSVKDYSNKTSFRGWKAGVQYMLNDQFSVGARVGFQDYYEKLPRAVYSSKGSDISAVQSRTLQTIPIQATAHYQFTKPSSAVIPYAGVGVGVANMNYEKYYGEFVDSNNSWQFMVSPEVGINIPFGKASPVLFNASVQYNYAPYKFAEINNFSAVQGNIGVRVHLH</sequence>
<evidence type="ECO:0000256" key="2">
    <source>
        <dbReference type="SAM" id="SignalP"/>
    </source>
</evidence>
<keyword evidence="1 2" id="KW-0732">Signal</keyword>
<dbReference type="InterPro" id="IPR011250">
    <property type="entry name" value="OMP/PagP_B-barrel"/>
</dbReference>
<accession>A0ABV2SYK4</accession>
<reference evidence="4 5" key="1">
    <citation type="submission" date="2024-06" db="EMBL/GenBank/DDBJ databases">
        <title>Chitinophaga defluvii sp. nov., isolated from municipal sewage.</title>
        <authorList>
            <person name="Zhang L."/>
        </authorList>
    </citation>
    <scope>NUCLEOTIDE SEQUENCE [LARGE SCALE GENOMIC DNA]</scope>
    <source>
        <strain evidence="4 5">H8</strain>
    </source>
</reference>
<evidence type="ECO:0000313" key="5">
    <source>
        <dbReference type="Proteomes" id="UP001549749"/>
    </source>
</evidence>
<gene>
    <name evidence="4" type="ORF">ABR189_00725</name>
</gene>
<proteinExistence type="predicted"/>
<dbReference type="EMBL" id="JBEXAC010000001">
    <property type="protein sequence ID" value="MET6995865.1"/>
    <property type="molecule type" value="Genomic_DNA"/>
</dbReference>
<feature type="signal peptide" evidence="2">
    <location>
        <begin position="1"/>
        <end position="23"/>
    </location>
</feature>
<dbReference type="Proteomes" id="UP001549749">
    <property type="component" value="Unassembled WGS sequence"/>
</dbReference>
<evidence type="ECO:0000256" key="1">
    <source>
        <dbReference type="ARBA" id="ARBA00022729"/>
    </source>
</evidence>
<dbReference type="InterPro" id="IPR027385">
    <property type="entry name" value="Beta-barrel_OMP"/>
</dbReference>
<keyword evidence="5" id="KW-1185">Reference proteome</keyword>
<comment type="caution">
    <text evidence="4">The sequence shown here is derived from an EMBL/GenBank/DDBJ whole genome shotgun (WGS) entry which is preliminary data.</text>
</comment>
<dbReference type="Pfam" id="PF13505">
    <property type="entry name" value="OMP_b-brl"/>
    <property type="match status" value="1"/>
</dbReference>
<evidence type="ECO:0000259" key="3">
    <source>
        <dbReference type="Pfam" id="PF13505"/>
    </source>
</evidence>
<organism evidence="4 5">
    <name type="scientific">Chitinophaga defluvii</name>
    <dbReference type="NCBI Taxonomy" id="3163343"/>
    <lineage>
        <taxon>Bacteria</taxon>
        <taxon>Pseudomonadati</taxon>
        <taxon>Bacteroidota</taxon>
        <taxon>Chitinophagia</taxon>
        <taxon>Chitinophagales</taxon>
        <taxon>Chitinophagaceae</taxon>
        <taxon>Chitinophaga</taxon>
    </lineage>
</organism>
<dbReference type="SUPFAM" id="SSF56925">
    <property type="entry name" value="OMPA-like"/>
    <property type="match status" value="1"/>
</dbReference>
<feature type="domain" description="Outer membrane protein beta-barrel" evidence="3">
    <location>
        <begin position="9"/>
        <end position="198"/>
    </location>
</feature>
<name>A0ABV2SYK4_9BACT</name>
<dbReference type="Gene3D" id="2.40.160.20">
    <property type="match status" value="1"/>
</dbReference>
<evidence type="ECO:0000313" key="4">
    <source>
        <dbReference type="EMBL" id="MET6995865.1"/>
    </source>
</evidence>
<protein>
    <submittedName>
        <fullName evidence="4">OmpW family outer membrane protein</fullName>
    </submittedName>
</protein>
<dbReference type="RefSeq" id="WP_354658514.1">
    <property type="nucleotide sequence ID" value="NZ_JBEXAC010000001.1"/>
</dbReference>
<feature type="chain" id="PRO_5047261927" evidence="2">
    <location>
        <begin position="24"/>
        <end position="207"/>
    </location>
</feature>